<dbReference type="Proteomes" id="UP001189429">
    <property type="component" value="Unassembled WGS sequence"/>
</dbReference>
<name>A0ABN9TPD5_9DINO</name>
<evidence type="ECO:0000256" key="1">
    <source>
        <dbReference type="SAM" id="MobiDB-lite"/>
    </source>
</evidence>
<reference evidence="2" key="1">
    <citation type="submission" date="2023-10" db="EMBL/GenBank/DDBJ databases">
        <authorList>
            <person name="Chen Y."/>
            <person name="Shah S."/>
            <person name="Dougan E. K."/>
            <person name="Thang M."/>
            <person name="Chan C."/>
        </authorList>
    </citation>
    <scope>NUCLEOTIDE SEQUENCE [LARGE SCALE GENOMIC DNA]</scope>
</reference>
<dbReference type="EMBL" id="CAUYUJ010014948">
    <property type="protein sequence ID" value="CAK0847970.1"/>
    <property type="molecule type" value="Genomic_DNA"/>
</dbReference>
<evidence type="ECO:0000313" key="2">
    <source>
        <dbReference type="EMBL" id="CAK0847970.1"/>
    </source>
</evidence>
<gene>
    <name evidence="2" type="ORF">PCOR1329_LOCUS41039</name>
</gene>
<accession>A0ABN9TPD5</accession>
<evidence type="ECO:0000313" key="3">
    <source>
        <dbReference type="Proteomes" id="UP001189429"/>
    </source>
</evidence>
<organism evidence="2 3">
    <name type="scientific">Prorocentrum cordatum</name>
    <dbReference type="NCBI Taxonomy" id="2364126"/>
    <lineage>
        <taxon>Eukaryota</taxon>
        <taxon>Sar</taxon>
        <taxon>Alveolata</taxon>
        <taxon>Dinophyceae</taxon>
        <taxon>Prorocentrales</taxon>
        <taxon>Prorocentraceae</taxon>
        <taxon>Prorocentrum</taxon>
    </lineage>
</organism>
<feature type="region of interest" description="Disordered" evidence="1">
    <location>
        <begin position="131"/>
        <end position="150"/>
    </location>
</feature>
<protein>
    <submittedName>
        <fullName evidence="2">Uncharacterized protein</fullName>
    </submittedName>
</protein>
<sequence>MPQDAEFEADRFRHVAAEERLVRLVACNHVEASQWLALMRSLQAQGHEVQQTVGFAIRGGQLSVEQAGARRKAAASRHKSAGITFGAMVAQRCAAEEQRPALGQATVGAALRLGGSIARKPAHGRRLLQMGRAPLRLRDGGAASAASPSA</sequence>
<comment type="caution">
    <text evidence="2">The sequence shown here is derived from an EMBL/GenBank/DDBJ whole genome shotgun (WGS) entry which is preliminary data.</text>
</comment>
<proteinExistence type="predicted"/>
<keyword evidence="3" id="KW-1185">Reference proteome</keyword>